<organism evidence="1 2">
    <name type="scientific">Rhodococcus spongiicola</name>
    <dbReference type="NCBI Taxonomy" id="2487352"/>
    <lineage>
        <taxon>Bacteria</taxon>
        <taxon>Bacillati</taxon>
        <taxon>Actinomycetota</taxon>
        <taxon>Actinomycetes</taxon>
        <taxon>Mycobacteriales</taxon>
        <taxon>Nocardiaceae</taxon>
        <taxon>Rhodococcus</taxon>
    </lineage>
</organism>
<evidence type="ECO:0000313" key="1">
    <source>
        <dbReference type="EMBL" id="RVW02277.1"/>
    </source>
</evidence>
<proteinExistence type="predicted"/>
<gene>
    <name evidence="1" type="ORF">EF834_11685</name>
</gene>
<name>A0A438AUE3_9NOCA</name>
<keyword evidence="2" id="KW-1185">Reference proteome</keyword>
<dbReference type="Proteomes" id="UP000284333">
    <property type="component" value="Unassembled WGS sequence"/>
</dbReference>
<evidence type="ECO:0000313" key="2">
    <source>
        <dbReference type="Proteomes" id="UP000284333"/>
    </source>
</evidence>
<protein>
    <submittedName>
        <fullName evidence="1">Uncharacterized protein</fullName>
    </submittedName>
</protein>
<accession>A0A438AUE3</accession>
<sequence length="104" mass="10540">MSGDGLKVDHLTETAKILTRNAQEVDALGEDAPQVPNAGLSTAVVGDALVELAQAMSFVAQAALSAADTVQVCDANYAATDWANGQYLSGAGEQMPETSGGGSR</sequence>
<dbReference type="AlphaFoldDB" id="A0A438AUE3"/>
<dbReference type="RefSeq" id="WP_127947405.1">
    <property type="nucleotide sequence ID" value="NZ_RKLN01000004.1"/>
</dbReference>
<comment type="caution">
    <text evidence="1">The sequence shown here is derived from an EMBL/GenBank/DDBJ whole genome shotgun (WGS) entry which is preliminary data.</text>
</comment>
<dbReference type="OrthoDB" id="4466418at2"/>
<reference evidence="1 2" key="1">
    <citation type="submission" date="2018-11" db="EMBL/GenBank/DDBJ databases">
        <title>Rhodococcus spongicola sp. nov. and Rhodococcus xishaensis sp. nov. from marine sponges.</title>
        <authorList>
            <person name="Li L."/>
            <person name="Lin H.W."/>
        </authorList>
    </citation>
    <scope>NUCLEOTIDE SEQUENCE [LARGE SCALE GENOMIC DNA]</scope>
    <source>
        <strain evidence="1 2">LHW50502</strain>
    </source>
</reference>
<dbReference type="EMBL" id="RKLN01000004">
    <property type="protein sequence ID" value="RVW02277.1"/>
    <property type="molecule type" value="Genomic_DNA"/>
</dbReference>